<dbReference type="RefSeq" id="XP_056574819.1">
    <property type="nucleotide sequence ID" value="XM_056729004.1"/>
</dbReference>
<evidence type="ECO:0000259" key="2">
    <source>
        <dbReference type="PROSITE" id="PS50280"/>
    </source>
</evidence>
<dbReference type="Gene3D" id="2.170.270.10">
    <property type="entry name" value="SET domain"/>
    <property type="match status" value="1"/>
</dbReference>
<gene>
    <name evidence="3" type="ORF">N7517_011281</name>
</gene>
<keyword evidence="1" id="KW-0802">TPR repeat</keyword>
<dbReference type="SUPFAM" id="SSF48452">
    <property type="entry name" value="TPR-like"/>
    <property type="match status" value="1"/>
</dbReference>
<dbReference type="AlphaFoldDB" id="A0A9W9RAG1"/>
<organism evidence="3 4">
    <name type="scientific">Penicillium concentricum</name>
    <dbReference type="NCBI Taxonomy" id="293559"/>
    <lineage>
        <taxon>Eukaryota</taxon>
        <taxon>Fungi</taxon>
        <taxon>Dikarya</taxon>
        <taxon>Ascomycota</taxon>
        <taxon>Pezizomycotina</taxon>
        <taxon>Eurotiomycetes</taxon>
        <taxon>Eurotiomycetidae</taxon>
        <taxon>Eurotiales</taxon>
        <taxon>Aspergillaceae</taxon>
        <taxon>Penicillium</taxon>
    </lineage>
</organism>
<dbReference type="OrthoDB" id="438641at2759"/>
<dbReference type="Gene3D" id="1.25.40.10">
    <property type="entry name" value="Tetratricopeptide repeat domain"/>
    <property type="match status" value="1"/>
</dbReference>
<dbReference type="SMART" id="SM00028">
    <property type="entry name" value="TPR"/>
    <property type="match status" value="2"/>
</dbReference>
<evidence type="ECO:0000313" key="4">
    <source>
        <dbReference type="Proteomes" id="UP001147752"/>
    </source>
</evidence>
<dbReference type="PROSITE" id="PS50280">
    <property type="entry name" value="SET"/>
    <property type="match status" value="1"/>
</dbReference>
<dbReference type="PANTHER" id="PTHR47643:SF2">
    <property type="entry name" value="TPR DOMAIN PROTEIN (AFU_ORTHOLOGUE AFUA_5G12710)"/>
    <property type="match status" value="1"/>
</dbReference>
<name>A0A9W9RAG1_9EURO</name>
<dbReference type="PANTHER" id="PTHR47643">
    <property type="entry name" value="TPR DOMAIN PROTEIN (AFU_ORTHOLOGUE AFUA_5G12710)"/>
    <property type="match status" value="1"/>
</dbReference>
<evidence type="ECO:0000313" key="3">
    <source>
        <dbReference type="EMBL" id="KAJ5356672.1"/>
    </source>
</evidence>
<reference evidence="3" key="2">
    <citation type="journal article" date="2023" name="IMA Fungus">
        <title>Comparative genomic study of the Penicillium genus elucidates a diverse pangenome and 15 lateral gene transfer events.</title>
        <authorList>
            <person name="Petersen C."/>
            <person name="Sorensen T."/>
            <person name="Nielsen M.R."/>
            <person name="Sondergaard T.E."/>
            <person name="Sorensen J.L."/>
            <person name="Fitzpatrick D.A."/>
            <person name="Frisvad J.C."/>
            <person name="Nielsen K.L."/>
        </authorList>
    </citation>
    <scope>NUCLEOTIDE SEQUENCE</scope>
    <source>
        <strain evidence="3">IBT 3081</strain>
    </source>
</reference>
<proteinExistence type="predicted"/>
<dbReference type="InterPro" id="IPR053209">
    <property type="entry name" value="Gramillin-biosynth_MTr"/>
</dbReference>
<dbReference type="Proteomes" id="UP001147752">
    <property type="component" value="Unassembled WGS sequence"/>
</dbReference>
<dbReference type="GeneID" id="81468187"/>
<dbReference type="InterPro" id="IPR019734">
    <property type="entry name" value="TPR_rpt"/>
</dbReference>
<keyword evidence="4" id="KW-1185">Reference proteome</keyword>
<dbReference type="EMBL" id="JAPZBT010000006">
    <property type="protein sequence ID" value="KAJ5356672.1"/>
    <property type="molecule type" value="Genomic_DNA"/>
</dbReference>
<dbReference type="Pfam" id="PF00856">
    <property type="entry name" value="SET"/>
    <property type="match status" value="1"/>
</dbReference>
<dbReference type="SUPFAM" id="SSF82199">
    <property type="entry name" value="SET domain"/>
    <property type="match status" value="1"/>
</dbReference>
<sequence>MDTANVLYLTPDEASRVQDTLRDLSKKCRKQRGEPREARNRKGEIQQAVSMSLFQDLSLSFGGGRSNNSMVAYTTGEQYPPCLKDVSQLEPMELSELRMDTHHRGKKLILRRVSPVVELQLSSWTVVQTDQRSEDVERLEIFIHKSHHGQDVLEAGIEYVVKDPYYTLNSLGECTLRVDHPSDLVITIYMDNLEVWRSAKVNPAKVVETAEECKTKGNAALEKKDYCRAYAYYSEGLAKAGSNEGIRRDLHCNRSHVNLALLRYDEARRDADASLIRSSVQEDKYLDAKAYFRAGGAAYKLGQFEDAKSFFEEQLKLQPDNQKAKVFLKIDLRVKEKTTGVFDFNKAISSLSKTQHRLDLASFDGPTQIKESPGAGRGLFATRDIQPNEIILVEKAFCVIWSWDRDAMTAITCDLGNDAAIKLFPTGLHRAVVRKLRNNPSQIQRLLELASTYKGLGVEQHWSDEQPVVDAFQVHDIIQQNAFGPGAQSEDEDVSNTSTGIWLRAAYMNHSCVFNATKVFIGDILVLRSNRKIKAGEEITHCYDARVDVDDRNTMLQKTWQFSCSCALCQAERKDSAEVRKKRKDLVGEISSFMQRERALGARAITVMRAKRLRAAVNATYDRKRYEGLPKLALFSIDEWLRLAGK</sequence>
<dbReference type="InterPro" id="IPR001214">
    <property type="entry name" value="SET_dom"/>
</dbReference>
<dbReference type="InterPro" id="IPR011990">
    <property type="entry name" value="TPR-like_helical_dom_sf"/>
</dbReference>
<dbReference type="SMART" id="SM00317">
    <property type="entry name" value="SET"/>
    <property type="match status" value="1"/>
</dbReference>
<comment type="caution">
    <text evidence="3">The sequence shown here is derived from an EMBL/GenBank/DDBJ whole genome shotgun (WGS) entry which is preliminary data.</text>
</comment>
<feature type="repeat" description="TPR" evidence="1">
    <location>
        <begin position="288"/>
        <end position="321"/>
    </location>
</feature>
<dbReference type="PROSITE" id="PS50005">
    <property type="entry name" value="TPR"/>
    <property type="match status" value="1"/>
</dbReference>
<accession>A0A9W9RAG1</accession>
<dbReference type="PROSITE" id="PS50293">
    <property type="entry name" value="TPR_REGION"/>
    <property type="match status" value="1"/>
</dbReference>
<feature type="domain" description="SET" evidence="2">
    <location>
        <begin position="365"/>
        <end position="544"/>
    </location>
</feature>
<reference evidence="3" key="1">
    <citation type="submission" date="2022-12" db="EMBL/GenBank/DDBJ databases">
        <authorList>
            <person name="Petersen C."/>
        </authorList>
    </citation>
    <scope>NUCLEOTIDE SEQUENCE</scope>
    <source>
        <strain evidence="3">IBT 3081</strain>
    </source>
</reference>
<dbReference type="InterPro" id="IPR046341">
    <property type="entry name" value="SET_dom_sf"/>
</dbReference>
<protein>
    <submittedName>
        <fullName evidence="3">Tpr domain-containing protein</fullName>
    </submittedName>
</protein>
<evidence type="ECO:0000256" key="1">
    <source>
        <dbReference type="PROSITE-ProRule" id="PRU00339"/>
    </source>
</evidence>